<dbReference type="SUPFAM" id="SSF111369">
    <property type="entry name" value="HlyD-like secretion proteins"/>
    <property type="match status" value="1"/>
</dbReference>
<dbReference type="InterPro" id="IPR058625">
    <property type="entry name" value="MdtA-like_BSH"/>
</dbReference>
<feature type="domain" description="CusB-like beta-barrel" evidence="4">
    <location>
        <begin position="230"/>
        <end position="301"/>
    </location>
</feature>
<dbReference type="PROSITE" id="PS51257">
    <property type="entry name" value="PROKAR_LIPOPROTEIN"/>
    <property type="match status" value="1"/>
</dbReference>
<dbReference type="OrthoDB" id="9814657at2"/>
<evidence type="ECO:0000313" key="5">
    <source>
        <dbReference type="EMBL" id="AYN66281.1"/>
    </source>
</evidence>
<organism evidence="5 6">
    <name type="scientific">Euzebyella marina</name>
    <dbReference type="NCBI Taxonomy" id="1761453"/>
    <lineage>
        <taxon>Bacteria</taxon>
        <taxon>Pseudomonadati</taxon>
        <taxon>Bacteroidota</taxon>
        <taxon>Flavobacteriia</taxon>
        <taxon>Flavobacteriales</taxon>
        <taxon>Flavobacteriaceae</taxon>
        <taxon>Euzebyella</taxon>
    </lineage>
</organism>
<dbReference type="GO" id="GO:0022857">
    <property type="term" value="F:transmembrane transporter activity"/>
    <property type="evidence" value="ECO:0007669"/>
    <property type="project" value="InterPro"/>
</dbReference>
<dbReference type="NCBIfam" id="TIGR01730">
    <property type="entry name" value="RND_mfp"/>
    <property type="match status" value="1"/>
</dbReference>
<protein>
    <submittedName>
        <fullName evidence="5">Efflux RND transporter periplasmic adaptor subunit</fullName>
    </submittedName>
</protein>
<comment type="similarity">
    <text evidence="1">Belongs to the membrane fusion protein (MFP) (TC 8.A.1) family.</text>
</comment>
<reference evidence="5 6" key="1">
    <citation type="submission" date="2018-08" db="EMBL/GenBank/DDBJ databases">
        <title>The reduced genetic potential of extracellular carbohydrate catabolism in Euzebyella marina RN62, a Flavobacteriia bacterium isolated from the hadal water.</title>
        <authorList>
            <person name="Xue C."/>
        </authorList>
    </citation>
    <scope>NUCLEOTIDE SEQUENCE [LARGE SCALE GENOMIC DNA]</scope>
    <source>
        <strain evidence="5 6">RN62</strain>
    </source>
</reference>
<dbReference type="Proteomes" id="UP000276309">
    <property type="component" value="Chromosome"/>
</dbReference>
<feature type="domain" description="Multidrug resistance protein MdtA-like barrel-sandwich hybrid" evidence="3">
    <location>
        <begin position="78"/>
        <end position="218"/>
    </location>
</feature>
<sequence length="378" mass="42639">MMKNLYHILIVIILASCGDNTVNTYDNSQKDKSFSNDLIAVTKNQFEKGEMRLGSIENKAFLETIDTNGSIDVPPEKKAIVNATMGGYIMSTPLLVGDQVKKGQLLVTIENPEFITLQQEYLEAKEQLTYLKSEYERQILMKKENITSQKNFLRAESEYKTTHARYASLRKQLVMIHISPSEVEKGNISSVTSIFAPISGSITDIHVSKGSYVSPASSILEIIDNNHIHLELSVFEKDIMKIKKGQEIQFKIPEASDSIFYAQVYLIGTSINENRTIKVHAHLKNEAKHQFLTGMFVNAKIVVGTVEKKALPSPALVLFDTKEYALALEKKEEDIYYFKQIELKTGDVFDNFISLEEEQKIDTSSQYLISGAFNLIGE</sequence>
<dbReference type="KEGG" id="emar:D1013_02220"/>
<dbReference type="GO" id="GO:0030313">
    <property type="term" value="C:cell envelope"/>
    <property type="evidence" value="ECO:0007669"/>
    <property type="project" value="TreeGrafter"/>
</dbReference>
<dbReference type="PANTHER" id="PTHR30097">
    <property type="entry name" value="CATION EFFLUX SYSTEM PROTEIN CUSB"/>
    <property type="match status" value="1"/>
</dbReference>
<evidence type="ECO:0000256" key="1">
    <source>
        <dbReference type="ARBA" id="ARBA00009477"/>
    </source>
</evidence>
<dbReference type="GO" id="GO:0015679">
    <property type="term" value="P:plasma membrane copper ion transport"/>
    <property type="evidence" value="ECO:0007669"/>
    <property type="project" value="TreeGrafter"/>
</dbReference>
<dbReference type="InterPro" id="IPR051909">
    <property type="entry name" value="MFP_Cation_Efflux"/>
</dbReference>
<dbReference type="InterPro" id="IPR058792">
    <property type="entry name" value="Beta-barrel_RND_2"/>
</dbReference>
<dbReference type="Gene3D" id="2.40.50.100">
    <property type="match status" value="2"/>
</dbReference>
<accession>A0A3G2L232</accession>
<proteinExistence type="inferred from homology"/>
<name>A0A3G2L232_9FLAO</name>
<dbReference type="Gene3D" id="2.40.30.170">
    <property type="match status" value="1"/>
</dbReference>
<dbReference type="Pfam" id="PF25954">
    <property type="entry name" value="Beta-barrel_RND_2"/>
    <property type="match status" value="1"/>
</dbReference>
<dbReference type="EMBL" id="CP032050">
    <property type="protein sequence ID" value="AYN66281.1"/>
    <property type="molecule type" value="Genomic_DNA"/>
</dbReference>
<evidence type="ECO:0000256" key="2">
    <source>
        <dbReference type="ARBA" id="ARBA00022448"/>
    </source>
</evidence>
<dbReference type="GO" id="GO:0016020">
    <property type="term" value="C:membrane"/>
    <property type="evidence" value="ECO:0007669"/>
    <property type="project" value="InterPro"/>
</dbReference>
<evidence type="ECO:0000313" key="6">
    <source>
        <dbReference type="Proteomes" id="UP000276309"/>
    </source>
</evidence>
<gene>
    <name evidence="5" type="ORF">D1013_02220</name>
</gene>
<dbReference type="Pfam" id="PF25917">
    <property type="entry name" value="BSH_RND"/>
    <property type="match status" value="1"/>
</dbReference>
<keyword evidence="2" id="KW-0813">Transport</keyword>
<dbReference type="PANTHER" id="PTHR30097:SF4">
    <property type="entry name" value="SLR6042 PROTEIN"/>
    <property type="match status" value="1"/>
</dbReference>
<evidence type="ECO:0000259" key="3">
    <source>
        <dbReference type="Pfam" id="PF25917"/>
    </source>
</evidence>
<evidence type="ECO:0000259" key="4">
    <source>
        <dbReference type="Pfam" id="PF25954"/>
    </source>
</evidence>
<dbReference type="AlphaFoldDB" id="A0A3G2L232"/>
<dbReference type="GO" id="GO:0060003">
    <property type="term" value="P:copper ion export"/>
    <property type="evidence" value="ECO:0007669"/>
    <property type="project" value="TreeGrafter"/>
</dbReference>
<keyword evidence="6" id="KW-1185">Reference proteome</keyword>
<dbReference type="InterPro" id="IPR006143">
    <property type="entry name" value="RND_pump_MFP"/>
</dbReference>